<comment type="caution">
    <text evidence="2">The sequence shown here is derived from an EMBL/GenBank/DDBJ whole genome shotgun (WGS) entry which is preliminary data.</text>
</comment>
<protein>
    <submittedName>
        <fullName evidence="2">Uncharacterized protein</fullName>
    </submittedName>
</protein>
<keyword evidence="3" id="KW-1185">Reference proteome</keyword>
<evidence type="ECO:0000313" key="2">
    <source>
        <dbReference type="EMBL" id="MEA5391159.1"/>
    </source>
</evidence>
<dbReference type="RefSeq" id="WP_323305210.1">
    <property type="nucleotide sequence ID" value="NZ_JAYGHX010000004.1"/>
</dbReference>
<gene>
    <name evidence="2" type="ORF">VB738_07775</name>
</gene>
<dbReference type="EMBL" id="JAYGHX010000004">
    <property type="protein sequence ID" value="MEA5391159.1"/>
    <property type="molecule type" value="Genomic_DNA"/>
</dbReference>
<keyword evidence="1" id="KW-0732">Signal</keyword>
<evidence type="ECO:0000256" key="1">
    <source>
        <dbReference type="SAM" id="SignalP"/>
    </source>
</evidence>
<reference evidence="2 3" key="1">
    <citation type="submission" date="2023-12" db="EMBL/GenBank/DDBJ databases">
        <title>Baltic Sea Cyanobacteria.</title>
        <authorList>
            <person name="Delbaje E."/>
            <person name="Fewer D.P."/>
            <person name="Shishido T.K."/>
        </authorList>
    </citation>
    <scope>NUCLEOTIDE SEQUENCE [LARGE SCALE GENOMIC DNA]</scope>
    <source>
        <strain evidence="2 3">UHCC 0139</strain>
    </source>
</reference>
<proteinExistence type="predicted"/>
<dbReference type="Proteomes" id="UP001304461">
    <property type="component" value="Unassembled WGS sequence"/>
</dbReference>
<evidence type="ECO:0000313" key="3">
    <source>
        <dbReference type="Proteomes" id="UP001304461"/>
    </source>
</evidence>
<feature type="chain" id="PRO_5045608452" evidence="1">
    <location>
        <begin position="22"/>
        <end position="132"/>
    </location>
</feature>
<name>A0ABU5RTT6_9CYAN</name>
<organism evidence="2 3">
    <name type="scientific">Cyanobium gracile UHCC 0139</name>
    <dbReference type="NCBI Taxonomy" id="3110308"/>
    <lineage>
        <taxon>Bacteria</taxon>
        <taxon>Bacillati</taxon>
        <taxon>Cyanobacteriota</taxon>
        <taxon>Cyanophyceae</taxon>
        <taxon>Synechococcales</taxon>
        <taxon>Prochlorococcaceae</taxon>
        <taxon>Cyanobium</taxon>
    </lineage>
</organism>
<sequence length="132" mass="14695">MQSPSLPFALAIALLPVAGWAAPFQFTPASFQQWLNANPGRWQEGRRVIFSNLSGCSPGQSYPESYACSQGFARISDPMGTRVCRVMGVTWRGIDLHEEKRLKEVYGSVSILMPQPGKTPKTSFRQGDCRWN</sequence>
<accession>A0ABU5RTT6</accession>
<feature type="signal peptide" evidence="1">
    <location>
        <begin position="1"/>
        <end position="21"/>
    </location>
</feature>